<evidence type="ECO:0000256" key="2">
    <source>
        <dbReference type="SAM" id="Phobius"/>
    </source>
</evidence>
<organism evidence="3 4">
    <name type="scientific">Liparis tanakae</name>
    <name type="common">Tanaka's snailfish</name>
    <dbReference type="NCBI Taxonomy" id="230148"/>
    <lineage>
        <taxon>Eukaryota</taxon>
        <taxon>Metazoa</taxon>
        <taxon>Chordata</taxon>
        <taxon>Craniata</taxon>
        <taxon>Vertebrata</taxon>
        <taxon>Euteleostomi</taxon>
        <taxon>Actinopterygii</taxon>
        <taxon>Neopterygii</taxon>
        <taxon>Teleostei</taxon>
        <taxon>Neoteleostei</taxon>
        <taxon>Acanthomorphata</taxon>
        <taxon>Eupercaria</taxon>
        <taxon>Perciformes</taxon>
        <taxon>Cottioidei</taxon>
        <taxon>Cottales</taxon>
        <taxon>Liparidae</taxon>
        <taxon>Liparis</taxon>
    </lineage>
</organism>
<name>A0A4Z2GA26_9TELE</name>
<comment type="caution">
    <text evidence="3">The sequence shown here is derived from an EMBL/GenBank/DDBJ whole genome shotgun (WGS) entry which is preliminary data.</text>
</comment>
<protein>
    <submittedName>
        <fullName evidence="3">Uncharacterized protein</fullName>
    </submittedName>
</protein>
<dbReference type="Proteomes" id="UP000314294">
    <property type="component" value="Unassembled WGS sequence"/>
</dbReference>
<feature type="region of interest" description="Disordered" evidence="1">
    <location>
        <begin position="1"/>
        <end position="21"/>
    </location>
</feature>
<keyword evidence="2" id="KW-1133">Transmembrane helix</keyword>
<accession>A0A4Z2GA26</accession>
<evidence type="ECO:0000313" key="4">
    <source>
        <dbReference type="Proteomes" id="UP000314294"/>
    </source>
</evidence>
<feature type="transmembrane region" description="Helical" evidence="2">
    <location>
        <begin position="43"/>
        <end position="63"/>
    </location>
</feature>
<evidence type="ECO:0000256" key="1">
    <source>
        <dbReference type="SAM" id="MobiDB-lite"/>
    </source>
</evidence>
<sequence length="102" mass="10817">MKVAEAAGGSSPTDPVGHTGSHRVVGELTACGWGGRWGEGGGLYFAVGLFSEIVVVVVVVVVGGDEGGDPFQSTLQRKPLRSVRRPRWRPFRLLLHLSPPAQ</sequence>
<dbReference type="AlphaFoldDB" id="A0A4Z2GA26"/>
<keyword evidence="2" id="KW-0472">Membrane</keyword>
<dbReference type="EMBL" id="SRLO01000632">
    <property type="protein sequence ID" value="TNN50071.1"/>
    <property type="molecule type" value="Genomic_DNA"/>
</dbReference>
<proteinExistence type="predicted"/>
<gene>
    <name evidence="3" type="ORF">EYF80_039749</name>
</gene>
<reference evidence="3 4" key="1">
    <citation type="submission" date="2019-03" db="EMBL/GenBank/DDBJ databases">
        <title>First draft genome of Liparis tanakae, snailfish: a comprehensive survey of snailfish specific genes.</title>
        <authorList>
            <person name="Kim W."/>
            <person name="Song I."/>
            <person name="Jeong J.-H."/>
            <person name="Kim D."/>
            <person name="Kim S."/>
            <person name="Ryu S."/>
            <person name="Song J.Y."/>
            <person name="Lee S.K."/>
        </authorList>
    </citation>
    <scope>NUCLEOTIDE SEQUENCE [LARGE SCALE GENOMIC DNA]</scope>
    <source>
        <tissue evidence="3">Muscle</tissue>
    </source>
</reference>
<evidence type="ECO:0000313" key="3">
    <source>
        <dbReference type="EMBL" id="TNN50071.1"/>
    </source>
</evidence>
<keyword evidence="4" id="KW-1185">Reference proteome</keyword>
<keyword evidence="2" id="KW-0812">Transmembrane</keyword>